<proteinExistence type="predicted"/>
<evidence type="ECO:0000256" key="1">
    <source>
        <dbReference type="SAM" id="MobiDB-lite"/>
    </source>
</evidence>
<keyword evidence="3" id="KW-1185">Reference proteome</keyword>
<feature type="region of interest" description="Disordered" evidence="1">
    <location>
        <begin position="34"/>
        <end position="58"/>
    </location>
</feature>
<organism evidence="2 3">
    <name type="scientific">Paralcaligenes ureilyticus</name>
    <dbReference type="NCBI Taxonomy" id="627131"/>
    <lineage>
        <taxon>Bacteria</taxon>
        <taxon>Pseudomonadati</taxon>
        <taxon>Pseudomonadota</taxon>
        <taxon>Betaproteobacteria</taxon>
        <taxon>Burkholderiales</taxon>
        <taxon>Alcaligenaceae</taxon>
        <taxon>Paralcaligenes</taxon>
    </lineage>
</organism>
<dbReference type="Proteomes" id="UP000295525">
    <property type="component" value="Unassembled WGS sequence"/>
</dbReference>
<protein>
    <submittedName>
        <fullName evidence="2">Uncharacterized protein</fullName>
    </submittedName>
</protein>
<name>A0A4R3M512_9BURK</name>
<dbReference type="AlphaFoldDB" id="A0A4R3M512"/>
<reference evidence="2 3" key="1">
    <citation type="submission" date="2019-03" db="EMBL/GenBank/DDBJ databases">
        <title>Genomic Encyclopedia of Type Strains, Phase IV (KMG-IV): sequencing the most valuable type-strain genomes for metagenomic binning, comparative biology and taxonomic classification.</title>
        <authorList>
            <person name="Goeker M."/>
        </authorList>
    </citation>
    <scope>NUCLEOTIDE SEQUENCE [LARGE SCALE GENOMIC DNA]</scope>
    <source>
        <strain evidence="2 3">DSM 24591</strain>
    </source>
</reference>
<accession>A0A4R3M512</accession>
<evidence type="ECO:0000313" key="2">
    <source>
        <dbReference type="EMBL" id="TCT06295.1"/>
    </source>
</evidence>
<gene>
    <name evidence="2" type="ORF">EDC26_10831</name>
</gene>
<sequence>MNNRLDFQRFGSHKGCRYINDDFVKINHTSVVAGRGGAGDSGTPPRSRSCAREVMAQP</sequence>
<evidence type="ECO:0000313" key="3">
    <source>
        <dbReference type="Proteomes" id="UP000295525"/>
    </source>
</evidence>
<dbReference type="EMBL" id="SMAJ01000008">
    <property type="protein sequence ID" value="TCT06295.1"/>
    <property type="molecule type" value="Genomic_DNA"/>
</dbReference>
<comment type="caution">
    <text evidence="2">The sequence shown here is derived from an EMBL/GenBank/DDBJ whole genome shotgun (WGS) entry which is preliminary data.</text>
</comment>
<dbReference type="RefSeq" id="WP_165931011.1">
    <property type="nucleotide sequence ID" value="NZ_SMAJ01000008.1"/>
</dbReference>